<evidence type="ECO:0000256" key="2">
    <source>
        <dbReference type="ARBA" id="ARBA00001326"/>
    </source>
</evidence>
<keyword evidence="13" id="KW-1185">Reference proteome</keyword>
<dbReference type="EC" id="2.1.1.-" evidence="10"/>
<protein>
    <recommendedName>
        <fullName evidence="10">Sugar phosphate phosphatase</fullName>
        <ecNumber evidence="10">2.1.1.-</ecNumber>
        <ecNumber evidence="10">3.1.3.-</ecNumber>
    </recommendedName>
</protein>
<dbReference type="PANTHER" id="PTHR12260:SF6">
    <property type="entry name" value="DAMAGE-CONTROL PHOSPHATASE ARMT1"/>
    <property type="match status" value="1"/>
</dbReference>
<evidence type="ECO:0000256" key="5">
    <source>
        <dbReference type="ARBA" id="ARBA00022723"/>
    </source>
</evidence>
<keyword evidence="4" id="KW-0533">Nickel</keyword>
<comment type="catalytic activity">
    <reaction evidence="1 10">
        <text>L-glutamyl-[protein] + S-adenosyl-L-methionine = [protein]-L-glutamate 5-O-methyl ester + S-adenosyl-L-homocysteine</text>
        <dbReference type="Rhea" id="RHEA:24452"/>
        <dbReference type="Rhea" id="RHEA-COMP:10208"/>
        <dbReference type="Rhea" id="RHEA-COMP:10311"/>
        <dbReference type="ChEBI" id="CHEBI:29973"/>
        <dbReference type="ChEBI" id="CHEBI:57856"/>
        <dbReference type="ChEBI" id="CHEBI:59789"/>
        <dbReference type="ChEBI" id="CHEBI:82795"/>
    </reaction>
</comment>
<dbReference type="InterPro" id="IPR039763">
    <property type="entry name" value="ARMT1"/>
</dbReference>
<comment type="function">
    <text evidence="8 10">Metal-dependent phosphatase that shows phosphatase activity against several substrates, including fructose-1-phosphate and fructose-6-phosphate. Its preference for fructose-1-phosphate, a strong glycating agent that causes DNA damage rather than a canonical yeast metabolite, suggests a damage-control function in hexose phosphate metabolism. Has also been shown to have O-methyltransferase activity that methylates glutamate residues of target proteins to form gamma-glutamyl methyl ester residues. Possibly methylates PCNA, suggesting it is involved in the DNA damage response.</text>
</comment>
<dbReference type="SUPFAM" id="SSF111321">
    <property type="entry name" value="AF1104-like"/>
    <property type="match status" value="1"/>
</dbReference>
<comment type="catalytic activity">
    <reaction evidence="2 10">
        <text>beta-D-fructose 1-phosphate + H2O = D-fructose + phosphate</text>
        <dbReference type="Rhea" id="RHEA:35603"/>
        <dbReference type="ChEBI" id="CHEBI:15377"/>
        <dbReference type="ChEBI" id="CHEBI:37721"/>
        <dbReference type="ChEBI" id="CHEBI:43474"/>
        <dbReference type="ChEBI" id="CHEBI:138881"/>
    </reaction>
</comment>
<keyword evidence="6 10" id="KW-0378">Hydrolase</keyword>
<dbReference type="Proteomes" id="UP001642483">
    <property type="component" value="Unassembled WGS sequence"/>
</dbReference>
<dbReference type="PANTHER" id="PTHR12260">
    <property type="entry name" value="DAMAGE-CONTROL PHOSPHATASE ARMT1"/>
    <property type="match status" value="1"/>
</dbReference>
<sequence length="436" mass="50034">METNPSPLSAKHESSFAYGTVKDRMPRILTKVIDVCHKQIQSSKECFGEDGRKDAIDVVGKLSQLRSEIMTDKPLFALDDQLKDKEAWNKRLQQYRDSNDSPASWFTAPWLYVECFMYRRIAGVLNSSTYLKTFDPFAEQKQQSLMQSMTAVENLATFLHSVKQSVKVNDTAMLKQFFVDFLQVSLWGNKCDLSISAGEENSQNVSEPHKNLEALKKFILIDYSNDVWNLILKQKKRKDQVRIDVVLDNAGFELFTDLVLCEFLLFFNLADVIIIHPKCIPWFVSDVNASDLNWMLSYLSSCSFEEVSQLSTKLQERFKDGSMLLMKNDFWTLPDPFCLMNESSSELYKYFSSSDLVLFKGDLNYRKLVGDLDWPHDTSFKMALRHFSPTSLCSLRTLKADVVVGLKPGQAKLLAKECKEWMVNGQYAVIESNIIC</sequence>
<evidence type="ECO:0000256" key="4">
    <source>
        <dbReference type="ARBA" id="ARBA00022596"/>
    </source>
</evidence>
<evidence type="ECO:0000256" key="7">
    <source>
        <dbReference type="ARBA" id="ARBA00023211"/>
    </source>
</evidence>
<dbReference type="Gene3D" id="3.40.50.10880">
    <property type="entry name" value="Uncharacterised protein PF01937, DUF89, domain 3"/>
    <property type="match status" value="1"/>
</dbReference>
<evidence type="ECO:0000313" key="12">
    <source>
        <dbReference type="EMBL" id="CAK8690035.1"/>
    </source>
</evidence>
<comment type="caution">
    <text evidence="12">The sequence shown here is derived from an EMBL/GenBank/DDBJ whole genome shotgun (WGS) entry which is preliminary data.</text>
</comment>
<evidence type="ECO:0000256" key="3">
    <source>
        <dbReference type="ARBA" id="ARBA00009519"/>
    </source>
</evidence>
<comment type="similarity">
    <text evidence="3 10">Belongs to the damage-control phosphatase family. Sugar phosphate phosphatase III subfamily.</text>
</comment>
<dbReference type="EMBL" id="CAWYQH010000112">
    <property type="protein sequence ID" value="CAK8690035.1"/>
    <property type="molecule type" value="Genomic_DNA"/>
</dbReference>
<evidence type="ECO:0000313" key="13">
    <source>
        <dbReference type="Proteomes" id="UP001642483"/>
    </source>
</evidence>
<evidence type="ECO:0000256" key="8">
    <source>
        <dbReference type="ARBA" id="ARBA00045980"/>
    </source>
</evidence>
<evidence type="ECO:0000256" key="10">
    <source>
        <dbReference type="RuleBase" id="RU367030"/>
    </source>
</evidence>
<gene>
    <name evidence="12" type="ORF">CVLEPA_LOCUS22681</name>
</gene>
<feature type="domain" description="Damage-control phosphatase ARMT1-like metal-binding" evidence="11">
    <location>
        <begin position="20"/>
        <end position="412"/>
    </location>
</feature>
<dbReference type="InterPro" id="IPR002791">
    <property type="entry name" value="ARMT1-like_metal-bd"/>
</dbReference>
<accession>A0ABP0GE36</accession>
<evidence type="ECO:0000256" key="6">
    <source>
        <dbReference type="ARBA" id="ARBA00022801"/>
    </source>
</evidence>
<proteinExistence type="inferred from homology"/>
<evidence type="ECO:0000256" key="1">
    <source>
        <dbReference type="ARBA" id="ARBA00000807"/>
    </source>
</evidence>
<comment type="cofactor">
    <cofactor evidence="10">
        <name>Mn(2+)</name>
        <dbReference type="ChEBI" id="CHEBI:29035"/>
    </cofactor>
    <cofactor evidence="10">
        <name>Ni(2+)</name>
        <dbReference type="ChEBI" id="CHEBI:49786"/>
    </cofactor>
</comment>
<dbReference type="InterPro" id="IPR036075">
    <property type="entry name" value="ARMT-1-like_metal-bd_sf"/>
</dbReference>
<reference evidence="12 13" key="1">
    <citation type="submission" date="2024-02" db="EMBL/GenBank/DDBJ databases">
        <authorList>
            <person name="Daric V."/>
            <person name="Darras S."/>
        </authorList>
    </citation>
    <scope>NUCLEOTIDE SEQUENCE [LARGE SCALE GENOMIC DNA]</scope>
</reference>
<comment type="catalytic activity">
    <reaction evidence="9 10">
        <text>beta-D-fructose 6-phosphate = dihydroxyacetone + D-glyceraldehyde 3-phosphate</text>
        <dbReference type="Rhea" id="RHEA:28002"/>
        <dbReference type="ChEBI" id="CHEBI:16016"/>
        <dbReference type="ChEBI" id="CHEBI:57634"/>
        <dbReference type="ChEBI" id="CHEBI:59776"/>
    </reaction>
</comment>
<keyword evidence="5 10" id="KW-0479">Metal-binding</keyword>
<evidence type="ECO:0000259" key="11">
    <source>
        <dbReference type="Pfam" id="PF01937"/>
    </source>
</evidence>
<dbReference type="Gene3D" id="1.20.930.60">
    <property type="match status" value="1"/>
</dbReference>
<keyword evidence="7 10" id="KW-0464">Manganese</keyword>
<keyword evidence="10" id="KW-0489">Methyltransferase</keyword>
<dbReference type="Pfam" id="PF01937">
    <property type="entry name" value="ARMT1-like_dom"/>
    <property type="match status" value="1"/>
</dbReference>
<organism evidence="12 13">
    <name type="scientific">Clavelina lepadiformis</name>
    <name type="common">Light-bulb sea squirt</name>
    <name type="synonym">Ascidia lepadiformis</name>
    <dbReference type="NCBI Taxonomy" id="159417"/>
    <lineage>
        <taxon>Eukaryota</taxon>
        <taxon>Metazoa</taxon>
        <taxon>Chordata</taxon>
        <taxon>Tunicata</taxon>
        <taxon>Ascidiacea</taxon>
        <taxon>Aplousobranchia</taxon>
        <taxon>Clavelinidae</taxon>
        <taxon>Clavelina</taxon>
    </lineage>
</organism>
<evidence type="ECO:0000256" key="9">
    <source>
        <dbReference type="ARBA" id="ARBA00048809"/>
    </source>
</evidence>
<name>A0ABP0GE36_CLALP</name>
<dbReference type="EC" id="3.1.3.-" evidence="10"/>
<comment type="domain">
    <text evidence="10">Subfamily III proteins have a conserved RTxK motif about 40-50 residues from the C-terminus; the threonine may be replaced by serine or cysteine.</text>
</comment>
<keyword evidence="10" id="KW-0808">Transferase</keyword>